<evidence type="ECO:0000256" key="1">
    <source>
        <dbReference type="SAM" id="MobiDB-lite"/>
    </source>
</evidence>
<keyword evidence="3" id="KW-1185">Reference proteome</keyword>
<proteinExistence type="predicted"/>
<evidence type="ECO:0000313" key="2">
    <source>
        <dbReference type="EMBL" id="KAL3782617.1"/>
    </source>
</evidence>
<protein>
    <submittedName>
        <fullName evidence="2">Uncharacterized protein</fullName>
    </submittedName>
</protein>
<feature type="region of interest" description="Disordered" evidence="1">
    <location>
        <begin position="1"/>
        <end position="25"/>
    </location>
</feature>
<comment type="caution">
    <text evidence="2">The sequence shown here is derived from an EMBL/GenBank/DDBJ whole genome shotgun (WGS) entry which is preliminary data.</text>
</comment>
<gene>
    <name evidence="2" type="ORF">ACHAWO_005250</name>
</gene>
<feature type="compositionally biased region" description="Low complexity" evidence="1">
    <location>
        <begin position="9"/>
        <end position="25"/>
    </location>
</feature>
<sequence>MVSRKKTSKPTTTAKSAPAATVPAATVPAATAPATNTAPVAVKKSASATPVKKEQTFDVTQAIYSQIKDVWAWGKTVPVVEHILGFNEWVVSKILESLLKTDLPALDKDVAKPNLKKVDDHVVTPAVRAAQSAWEFVAPAVHTADEFVVQPIAGKVMDVMNKKNPDANPNPEYTTAPMK</sequence>
<dbReference type="AlphaFoldDB" id="A0ABD3P4E4"/>
<name>A0ABD3P4E4_9STRA</name>
<dbReference type="EMBL" id="JALLPJ020000800">
    <property type="protein sequence ID" value="KAL3782617.1"/>
    <property type="molecule type" value="Genomic_DNA"/>
</dbReference>
<accession>A0ABD3P4E4</accession>
<dbReference type="Proteomes" id="UP001530400">
    <property type="component" value="Unassembled WGS sequence"/>
</dbReference>
<reference evidence="2 3" key="1">
    <citation type="submission" date="2024-10" db="EMBL/GenBank/DDBJ databases">
        <title>Updated reference genomes for cyclostephanoid diatoms.</title>
        <authorList>
            <person name="Roberts W.R."/>
            <person name="Alverson A.J."/>
        </authorList>
    </citation>
    <scope>NUCLEOTIDE SEQUENCE [LARGE SCALE GENOMIC DNA]</scope>
    <source>
        <strain evidence="2 3">AJA010-31</strain>
    </source>
</reference>
<evidence type="ECO:0000313" key="3">
    <source>
        <dbReference type="Proteomes" id="UP001530400"/>
    </source>
</evidence>
<organism evidence="2 3">
    <name type="scientific">Cyclotella atomus</name>
    <dbReference type="NCBI Taxonomy" id="382360"/>
    <lineage>
        <taxon>Eukaryota</taxon>
        <taxon>Sar</taxon>
        <taxon>Stramenopiles</taxon>
        <taxon>Ochrophyta</taxon>
        <taxon>Bacillariophyta</taxon>
        <taxon>Coscinodiscophyceae</taxon>
        <taxon>Thalassiosirophycidae</taxon>
        <taxon>Stephanodiscales</taxon>
        <taxon>Stephanodiscaceae</taxon>
        <taxon>Cyclotella</taxon>
    </lineage>
</organism>